<dbReference type="PANTHER" id="PTHR37017">
    <property type="entry name" value="AB HYDROLASE-1 DOMAIN-CONTAINING PROTEIN-RELATED"/>
    <property type="match status" value="1"/>
</dbReference>
<dbReference type="InterPro" id="IPR052897">
    <property type="entry name" value="Sec-Metab_Biosynth_Hydrolase"/>
</dbReference>
<organism evidence="3 4">
    <name type="scientific">Lophiotrema nucula</name>
    <dbReference type="NCBI Taxonomy" id="690887"/>
    <lineage>
        <taxon>Eukaryota</taxon>
        <taxon>Fungi</taxon>
        <taxon>Dikarya</taxon>
        <taxon>Ascomycota</taxon>
        <taxon>Pezizomycotina</taxon>
        <taxon>Dothideomycetes</taxon>
        <taxon>Pleosporomycetidae</taxon>
        <taxon>Pleosporales</taxon>
        <taxon>Lophiotremataceae</taxon>
        <taxon>Lophiotrema</taxon>
    </lineage>
</organism>
<dbReference type="AlphaFoldDB" id="A0A6A5YR33"/>
<accession>A0A6A5YR33</accession>
<dbReference type="EMBL" id="ML977345">
    <property type="protein sequence ID" value="KAF2108867.1"/>
    <property type="molecule type" value="Genomic_DNA"/>
</dbReference>
<sequence length="155" mass="16834">MASTTKPTILFVHGSWHTPAHFAPVRAVFEKAGYPTSCQLFPSVEASPPIGLKEDAQCVKDELSRLIEAGRKDVIVVAHSYGGVVSTEACEKQFNLQERRKKGEKGGIVRIVYLCAFLIPVGKTLEQALGGTMPPWIPEDVSNPRNSSTTTQGLI</sequence>
<reference evidence="3" key="1">
    <citation type="journal article" date="2020" name="Stud. Mycol.">
        <title>101 Dothideomycetes genomes: a test case for predicting lifestyles and emergence of pathogens.</title>
        <authorList>
            <person name="Haridas S."/>
            <person name="Albert R."/>
            <person name="Binder M."/>
            <person name="Bloem J."/>
            <person name="Labutti K."/>
            <person name="Salamov A."/>
            <person name="Andreopoulos B."/>
            <person name="Baker S."/>
            <person name="Barry K."/>
            <person name="Bills G."/>
            <person name="Bluhm B."/>
            <person name="Cannon C."/>
            <person name="Castanera R."/>
            <person name="Culley D."/>
            <person name="Daum C."/>
            <person name="Ezra D."/>
            <person name="Gonzalez J."/>
            <person name="Henrissat B."/>
            <person name="Kuo A."/>
            <person name="Liang C."/>
            <person name="Lipzen A."/>
            <person name="Lutzoni F."/>
            <person name="Magnuson J."/>
            <person name="Mondo S."/>
            <person name="Nolan M."/>
            <person name="Ohm R."/>
            <person name="Pangilinan J."/>
            <person name="Park H.-J."/>
            <person name="Ramirez L."/>
            <person name="Alfaro M."/>
            <person name="Sun H."/>
            <person name="Tritt A."/>
            <person name="Yoshinaga Y."/>
            <person name="Zwiers L.-H."/>
            <person name="Turgeon B."/>
            <person name="Goodwin S."/>
            <person name="Spatafora J."/>
            <person name="Crous P."/>
            <person name="Grigoriev I."/>
        </authorList>
    </citation>
    <scope>NUCLEOTIDE SEQUENCE</scope>
    <source>
        <strain evidence="3">CBS 627.86</strain>
    </source>
</reference>
<feature type="domain" description="AB hydrolase-1" evidence="2">
    <location>
        <begin position="9"/>
        <end position="130"/>
    </location>
</feature>
<evidence type="ECO:0000313" key="4">
    <source>
        <dbReference type="Proteomes" id="UP000799770"/>
    </source>
</evidence>
<protein>
    <recommendedName>
        <fullName evidence="2">AB hydrolase-1 domain-containing protein</fullName>
    </recommendedName>
</protein>
<evidence type="ECO:0000313" key="3">
    <source>
        <dbReference type="EMBL" id="KAF2108867.1"/>
    </source>
</evidence>
<feature type="region of interest" description="Disordered" evidence="1">
    <location>
        <begin position="134"/>
        <end position="155"/>
    </location>
</feature>
<feature type="compositionally biased region" description="Polar residues" evidence="1">
    <location>
        <begin position="143"/>
        <end position="155"/>
    </location>
</feature>
<dbReference type="InterPro" id="IPR000073">
    <property type="entry name" value="AB_hydrolase_1"/>
</dbReference>
<dbReference type="InterPro" id="IPR029058">
    <property type="entry name" value="AB_hydrolase_fold"/>
</dbReference>
<gene>
    <name evidence="3" type="ORF">BDV96DRAFT_254738</name>
</gene>
<proteinExistence type="predicted"/>
<dbReference type="Gene3D" id="3.40.50.1820">
    <property type="entry name" value="alpha/beta hydrolase"/>
    <property type="match status" value="1"/>
</dbReference>
<dbReference type="SUPFAM" id="SSF53474">
    <property type="entry name" value="alpha/beta-Hydrolases"/>
    <property type="match status" value="1"/>
</dbReference>
<evidence type="ECO:0000256" key="1">
    <source>
        <dbReference type="SAM" id="MobiDB-lite"/>
    </source>
</evidence>
<dbReference type="OrthoDB" id="408373at2759"/>
<dbReference type="PANTHER" id="PTHR37017:SF11">
    <property type="entry name" value="ESTERASE_LIPASE_THIOESTERASE DOMAIN-CONTAINING PROTEIN"/>
    <property type="match status" value="1"/>
</dbReference>
<keyword evidence="4" id="KW-1185">Reference proteome</keyword>
<dbReference type="Proteomes" id="UP000799770">
    <property type="component" value="Unassembled WGS sequence"/>
</dbReference>
<dbReference type="Pfam" id="PF12697">
    <property type="entry name" value="Abhydrolase_6"/>
    <property type="match status" value="1"/>
</dbReference>
<name>A0A6A5YR33_9PLEO</name>
<evidence type="ECO:0000259" key="2">
    <source>
        <dbReference type="Pfam" id="PF12697"/>
    </source>
</evidence>